<proteinExistence type="predicted"/>
<sequence>MTSIDISDRGLTTLVGYPFPPNVETVDCTHNDLTSLEGCPNTAIRLYCHHNRLTSLVGCPTNVEFLICSYNRMTSLTGLPPSVKILYCTDNEITSLVGCHLTLEELICYNNRLSSLVGCPLTIHSLYCEGNPLVRIQPRVPDGTLREISALAVRNTLLDAWNDPTQVPRELADYINDDDNMGLCDVCHGKYGNTRIVHHVGRHDVPMWHCDRCH</sequence>
<dbReference type="PANTHER" id="PTHR47566:SF1">
    <property type="entry name" value="PROTEIN NUD1"/>
    <property type="match status" value="1"/>
</dbReference>
<evidence type="ECO:0000256" key="1">
    <source>
        <dbReference type="ARBA" id="ARBA00022614"/>
    </source>
</evidence>
<keyword evidence="2" id="KW-0677">Repeat</keyword>
<reference evidence="3" key="1">
    <citation type="journal article" date="2020" name="Nature">
        <title>Giant virus diversity and host interactions through global metagenomics.</title>
        <authorList>
            <person name="Schulz F."/>
            <person name="Roux S."/>
            <person name="Paez-Espino D."/>
            <person name="Jungbluth S."/>
            <person name="Walsh D.A."/>
            <person name="Denef V.J."/>
            <person name="McMahon K.D."/>
            <person name="Konstantinidis K.T."/>
            <person name="Eloe-Fadrosh E.A."/>
            <person name="Kyrpides N.C."/>
            <person name="Woyke T."/>
        </authorList>
    </citation>
    <scope>NUCLEOTIDE SEQUENCE</scope>
    <source>
        <strain evidence="3">GVMAG-S-1029409-49</strain>
    </source>
</reference>
<dbReference type="InterPro" id="IPR032675">
    <property type="entry name" value="LRR_dom_sf"/>
</dbReference>
<dbReference type="EMBL" id="MN740609">
    <property type="protein sequence ID" value="QHU35533.1"/>
    <property type="molecule type" value="Genomic_DNA"/>
</dbReference>
<dbReference type="Gene3D" id="3.80.10.10">
    <property type="entry name" value="Ribonuclease Inhibitor"/>
    <property type="match status" value="1"/>
</dbReference>
<evidence type="ECO:0000256" key="2">
    <source>
        <dbReference type="ARBA" id="ARBA00022737"/>
    </source>
</evidence>
<dbReference type="InterPro" id="IPR052574">
    <property type="entry name" value="CDIRP"/>
</dbReference>
<dbReference type="AlphaFoldDB" id="A0A6C0LZ10"/>
<name>A0A6C0LZ10_9ZZZZ</name>
<dbReference type="SUPFAM" id="SSF52058">
    <property type="entry name" value="L domain-like"/>
    <property type="match status" value="1"/>
</dbReference>
<dbReference type="PANTHER" id="PTHR47566">
    <property type="match status" value="1"/>
</dbReference>
<evidence type="ECO:0000313" key="3">
    <source>
        <dbReference type="EMBL" id="QHU35533.1"/>
    </source>
</evidence>
<organism evidence="3">
    <name type="scientific">viral metagenome</name>
    <dbReference type="NCBI Taxonomy" id="1070528"/>
    <lineage>
        <taxon>unclassified sequences</taxon>
        <taxon>metagenomes</taxon>
        <taxon>organismal metagenomes</taxon>
    </lineage>
</organism>
<accession>A0A6C0LZ10</accession>
<protein>
    <submittedName>
        <fullName evidence="3">Uncharacterized protein</fullName>
    </submittedName>
</protein>
<dbReference type="GO" id="GO:0035591">
    <property type="term" value="F:signaling adaptor activity"/>
    <property type="evidence" value="ECO:0007669"/>
    <property type="project" value="TreeGrafter"/>
</dbReference>
<keyword evidence="1" id="KW-0433">Leucine-rich repeat</keyword>